<name>A0A917IBC0_9HYPH</name>
<accession>A0A917IBC0</accession>
<dbReference type="SUPFAM" id="SSF53850">
    <property type="entry name" value="Periplasmic binding protein-like II"/>
    <property type="match status" value="1"/>
</dbReference>
<evidence type="ECO:0000256" key="3">
    <source>
        <dbReference type="ARBA" id="ARBA00023125"/>
    </source>
</evidence>
<dbReference type="Proteomes" id="UP000603912">
    <property type="component" value="Unassembled WGS sequence"/>
</dbReference>
<comment type="caution">
    <text evidence="6">The sequence shown here is derived from an EMBL/GenBank/DDBJ whole genome shotgun (WGS) entry which is preliminary data.</text>
</comment>
<dbReference type="EMBL" id="BMES01000003">
    <property type="protein sequence ID" value="GGH31668.1"/>
    <property type="molecule type" value="Genomic_DNA"/>
</dbReference>
<dbReference type="PANTHER" id="PTHR30419">
    <property type="entry name" value="HTH-TYPE TRANSCRIPTIONAL REGULATOR YBHD"/>
    <property type="match status" value="1"/>
</dbReference>
<gene>
    <name evidence="6" type="ORF">GCM10007036_43030</name>
</gene>
<dbReference type="SUPFAM" id="SSF46785">
    <property type="entry name" value="Winged helix' DNA-binding domain"/>
    <property type="match status" value="1"/>
</dbReference>
<keyword evidence="3" id="KW-0238">DNA-binding</keyword>
<dbReference type="AlphaFoldDB" id="A0A917IBC0"/>
<feature type="domain" description="HTH lysR-type" evidence="5">
    <location>
        <begin position="1"/>
        <end position="33"/>
    </location>
</feature>
<organism evidence="6 7">
    <name type="scientific">Alsobacter metallidurans</name>
    <dbReference type="NCBI Taxonomy" id="340221"/>
    <lineage>
        <taxon>Bacteria</taxon>
        <taxon>Pseudomonadati</taxon>
        <taxon>Pseudomonadota</taxon>
        <taxon>Alphaproteobacteria</taxon>
        <taxon>Hyphomicrobiales</taxon>
        <taxon>Alsobacteraceae</taxon>
        <taxon>Alsobacter</taxon>
    </lineage>
</organism>
<evidence type="ECO:0000256" key="1">
    <source>
        <dbReference type="ARBA" id="ARBA00009437"/>
    </source>
</evidence>
<dbReference type="CDD" id="cd05466">
    <property type="entry name" value="PBP2_LTTR_substrate"/>
    <property type="match status" value="1"/>
</dbReference>
<dbReference type="InterPro" id="IPR050950">
    <property type="entry name" value="HTH-type_LysR_regulators"/>
</dbReference>
<sequence length="288" mass="30919">MLGITQPAVSRALALLESDVGELLFDRGTMLPTAFGKIVLKHGAQVVNSFSDLSREITLLKGLEVGELVVAMGPYPAAISGQAAAALLSNEHPRLSIDLRVMNWVDAVEAAKGGHVDLAFADLSEAEGSADLDVRPVRRGAVTFFCRAGHPLPSRPGLTLSDCLDFPWVGPVVPGRVGRSLPAADKPYGCFDPVNQRFEPRIVTETFQAMTEMAMASDALAAALPFMVAAEISTGRLAPLIKAPFLTLNYGFIWRKARTLSPATRAYMDAVLKIESQLPPQPIDEIEI</sequence>
<evidence type="ECO:0000313" key="6">
    <source>
        <dbReference type="EMBL" id="GGH31668.1"/>
    </source>
</evidence>
<keyword evidence="7" id="KW-1185">Reference proteome</keyword>
<keyword evidence="4" id="KW-0804">Transcription</keyword>
<comment type="similarity">
    <text evidence="1">Belongs to the LysR transcriptional regulatory family.</text>
</comment>
<dbReference type="Pfam" id="PF03466">
    <property type="entry name" value="LysR_substrate"/>
    <property type="match status" value="1"/>
</dbReference>
<dbReference type="Gene3D" id="1.10.10.10">
    <property type="entry name" value="Winged helix-like DNA-binding domain superfamily/Winged helix DNA-binding domain"/>
    <property type="match status" value="1"/>
</dbReference>
<dbReference type="Pfam" id="PF00126">
    <property type="entry name" value="HTH_1"/>
    <property type="match status" value="1"/>
</dbReference>
<dbReference type="InterPro" id="IPR005119">
    <property type="entry name" value="LysR_subst-bd"/>
</dbReference>
<proteinExistence type="inferred from homology"/>
<dbReference type="Gene3D" id="3.40.190.290">
    <property type="match status" value="1"/>
</dbReference>
<dbReference type="GO" id="GO:0005829">
    <property type="term" value="C:cytosol"/>
    <property type="evidence" value="ECO:0007669"/>
    <property type="project" value="TreeGrafter"/>
</dbReference>
<evidence type="ECO:0000256" key="4">
    <source>
        <dbReference type="ARBA" id="ARBA00023163"/>
    </source>
</evidence>
<dbReference type="PROSITE" id="PS50931">
    <property type="entry name" value="HTH_LYSR"/>
    <property type="match status" value="1"/>
</dbReference>
<dbReference type="PANTHER" id="PTHR30419:SF30">
    <property type="entry name" value="LYSR FAMILY TRANSCRIPTIONAL REGULATOR"/>
    <property type="match status" value="1"/>
</dbReference>
<protein>
    <submittedName>
        <fullName evidence="6">LysR family transcriptional regulator</fullName>
    </submittedName>
</protein>
<dbReference type="GO" id="GO:0003677">
    <property type="term" value="F:DNA binding"/>
    <property type="evidence" value="ECO:0007669"/>
    <property type="project" value="UniProtKB-KW"/>
</dbReference>
<reference evidence="6" key="1">
    <citation type="journal article" date="2014" name="Int. J. Syst. Evol. Microbiol.">
        <title>Complete genome sequence of Corynebacterium casei LMG S-19264T (=DSM 44701T), isolated from a smear-ripened cheese.</title>
        <authorList>
            <consortium name="US DOE Joint Genome Institute (JGI-PGF)"/>
            <person name="Walter F."/>
            <person name="Albersmeier A."/>
            <person name="Kalinowski J."/>
            <person name="Ruckert C."/>
        </authorList>
    </citation>
    <scope>NUCLEOTIDE SEQUENCE</scope>
    <source>
        <strain evidence="6">CGMCC 1.12214</strain>
    </source>
</reference>
<reference evidence="6" key="2">
    <citation type="submission" date="2020-09" db="EMBL/GenBank/DDBJ databases">
        <authorList>
            <person name="Sun Q."/>
            <person name="Zhou Y."/>
        </authorList>
    </citation>
    <scope>NUCLEOTIDE SEQUENCE</scope>
    <source>
        <strain evidence="6">CGMCC 1.12214</strain>
    </source>
</reference>
<keyword evidence="2" id="KW-0805">Transcription regulation</keyword>
<evidence type="ECO:0000256" key="2">
    <source>
        <dbReference type="ARBA" id="ARBA00023015"/>
    </source>
</evidence>
<dbReference type="InterPro" id="IPR000847">
    <property type="entry name" value="LysR_HTH_N"/>
</dbReference>
<evidence type="ECO:0000313" key="7">
    <source>
        <dbReference type="Proteomes" id="UP000603912"/>
    </source>
</evidence>
<dbReference type="InterPro" id="IPR036388">
    <property type="entry name" value="WH-like_DNA-bd_sf"/>
</dbReference>
<evidence type="ECO:0000259" key="5">
    <source>
        <dbReference type="PROSITE" id="PS50931"/>
    </source>
</evidence>
<dbReference type="InterPro" id="IPR036390">
    <property type="entry name" value="WH_DNA-bd_sf"/>
</dbReference>
<dbReference type="GO" id="GO:0003700">
    <property type="term" value="F:DNA-binding transcription factor activity"/>
    <property type="evidence" value="ECO:0007669"/>
    <property type="project" value="InterPro"/>
</dbReference>